<evidence type="ECO:0000313" key="3">
    <source>
        <dbReference type="Proteomes" id="UP001429984"/>
    </source>
</evidence>
<dbReference type="RefSeq" id="WP_194930960.1">
    <property type="nucleotide sequence ID" value="NZ_JADLZT010000005.1"/>
</dbReference>
<name>A0ABS0B9J8_9GAMM</name>
<organism evidence="2 3">
    <name type="scientific">Lysobacter niastensis</name>
    <dbReference type="NCBI Taxonomy" id="380629"/>
    <lineage>
        <taxon>Bacteria</taxon>
        <taxon>Pseudomonadati</taxon>
        <taxon>Pseudomonadota</taxon>
        <taxon>Gammaproteobacteria</taxon>
        <taxon>Lysobacterales</taxon>
        <taxon>Lysobacteraceae</taxon>
        <taxon>Lysobacter</taxon>
    </lineage>
</organism>
<dbReference type="PANTHER" id="PTHR41913:SF1">
    <property type="entry name" value="DUF1684 DOMAIN-CONTAINING PROTEIN"/>
    <property type="match status" value="1"/>
</dbReference>
<sequence length="323" mass="34499">MPTRTAIAPKTLRAACAVLLFALAACGKSEPDAEQLKAAAQAAAREAAFAAEEKSWRDERVAKLTQPDGWTSLIGLHWIDPGSHYIGSDADNGVRLALGPEHLGLLHMKSGQMRFVPERGAALTLDGAPLTGTAALRSDDDPAGPSKLGFDEGKGVATVIKRGDRYALRVKHADAATRTGFKGIDYWPLDSKWKVTGHFVAHPAGKTIAIANIIGTTDEVPNPGVVEFEREGRTFRLEALDEGGDELFLVFADRTSGHGSYGAGRFLDAPKPDAQGRVTLDFNRSYNPPCAFTSFATCPLPPPENRLDLAINAGEKAYAHATN</sequence>
<gene>
    <name evidence="2" type="ORF">IU514_09945</name>
</gene>
<dbReference type="EMBL" id="JADLZT010000005">
    <property type="protein sequence ID" value="MBF6024351.1"/>
    <property type="molecule type" value="Genomic_DNA"/>
</dbReference>
<reference evidence="2 3" key="1">
    <citation type="submission" date="2020-11" db="EMBL/GenBank/DDBJ databases">
        <title>Draft Genome Sequence and Secondary Metabolite Biosynthetic Potential of the Lysobacter niastensis Type strain DSM 18481.</title>
        <authorList>
            <person name="Turrini P."/>
            <person name="Artuso I."/>
            <person name="Tescari M."/>
            <person name="Lugli G.A."/>
            <person name="Frangipani E."/>
            <person name="Ventura M."/>
            <person name="Visca P."/>
        </authorList>
    </citation>
    <scope>NUCLEOTIDE SEQUENCE [LARGE SCALE GENOMIC DNA]</scope>
    <source>
        <strain evidence="2 3">DSM 18481</strain>
    </source>
</reference>
<dbReference type="PROSITE" id="PS51257">
    <property type="entry name" value="PROKAR_LIPOPROTEIN"/>
    <property type="match status" value="1"/>
</dbReference>
<feature type="chain" id="PRO_5047485642" evidence="1">
    <location>
        <begin position="25"/>
        <end position="323"/>
    </location>
</feature>
<feature type="signal peptide" evidence="1">
    <location>
        <begin position="1"/>
        <end position="24"/>
    </location>
</feature>
<accession>A0ABS0B9J8</accession>
<dbReference type="PANTHER" id="PTHR41913">
    <property type="entry name" value="DUF1684 DOMAIN-CONTAINING PROTEIN"/>
    <property type="match status" value="1"/>
</dbReference>
<dbReference type="Pfam" id="PF07920">
    <property type="entry name" value="DUF1684"/>
    <property type="match status" value="1"/>
</dbReference>
<keyword evidence="1" id="KW-0732">Signal</keyword>
<evidence type="ECO:0000256" key="1">
    <source>
        <dbReference type="SAM" id="SignalP"/>
    </source>
</evidence>
<proteinExistence type="predicted"/>
<keyword evidence="3" id="KW-1185">Reference proteome</keyword>
<protein>
    <submittedName>
        <fullName evidence="2">DUF1684 domain-containing protein</fullName>
    </submittedName>
</protein>
<dbReference type="InterPro" id="IPR012467">
    <property type="entry name" value="DUF1684"/>
</dbReference>
<evidence type="ECO:0000313" key="2">
    <source>
        <dbReference type="EMBL" id="MBF6024351.1"/>
    </source>
</evidence>
<comment type="caution">
    <text evidence="2">The sequence shown here is derived from an EMBL/GenBank/DDBJ whole genome shotgun (WGS) entry which is preliminary data.</text>
</comment>
<dbReference type="Proteomes" id="UP001429984">
    <property type="component" value="Unassembled WGS sequence"/>
</dbReference>